<feature type="transmembrane region" description="Helical" evidence="8">
    <location>
        <begin position="184"/>
        <end position="202"/>
    </location>
</feature>
<keyword evidence="4" id="KW-1003">Cell membrane</keyword>
<feature type="transmembrane region" description="Helical" evidence="8">
    <location>
        <begin position="39"/>
        <end position="54"/>
    </location>
</feature>
<evidence type="ECO:0000313" key="9">
    <source>
        <dbReference type="EMBL" id="OQX13024.1"/>
    </source>
</evidence>
<dbReference type="AlphaFoldDB" id="A0A1Y1QST7"/>
<evidence type="ECO:0000313" key="10">
    <source>
        <dbReference type="Proteomes" id="UP000192491"/>
    </source>
</evidence>
<feature type="transmembrane region" description="Helical" evidence="8">
    <location>
        <begin position="123"/>
        <end position="143"/>
    </location>
</feature>
<keyword evidence="5 8" id="KW-0812">Transmembrane</keyword>
<dbReference type="PANTHER" id="PTHR36838:SF1">
    <property type="entry name" value="SLR1864 PROTEIN"/>
    <property type="match status" value="1"/>
</dbReference>
<feature type="transmembrane region" description="Helical" evidence="8">
    <location>
        <begin position="6"/>
        <end position="27"/>
    </location>
</feature>
<name>A0A1Y1QST7_9GAMM</name>
<comment type="subcellular location">
    <subcellularLocation>
        <location evidence="1">Cell membrane</location>
        <topology evidence="1">Multi-pass membrane protein</topology>
    </subcellularLocation>
</comment>
<accession>A0A1Y1QST7</accession>
<dbReference type="PANTHER" id="PTHR36838">
    <property type="entry name" value="AUXIN EFFLUX CARRIER FAMILY PROTEIN"/>
    <property type="match status" value="1"/>
</dbReference>
<evidence type="ECO:0000256" key="6">
    <source>
        <dbReference type="ARBA" id="ARBA00022989"/>
    </source>
</evidence>
<comment type="caution">
    <text evidence="9">The sequence shown here is derived from an EMBL/GenBank/DDBJ whole genome shotgun (WGS) entry which is preliminary data.</text>
</comment>
<reference evidence="9 10" key="1">
    <citation type="submission" date="2017-01" db="EMBL/GenBank/DDBJ databases">
        <title>Novel large sulfur bacteria in the metagenomes of groundwater-fed chemosynthetic microbial mats in the Lake Huron basin.</title>
        <authorList>
            <person name="Sharrar A.M."/>
            <person name="Flood B.E."/>
            <person name="Bailey J.V."/>
            <person name="Jones D.S."/>
            <person name="Biddanda B."/>
            <person name="Ruberg S.A."/>
            <person name="Marcus D.N."/>
            <person name="Dick G.J."/>
        </authorList>
    </citation>
    <scope>NUCLEOTIDE SEQUENCE [LARGE SCALE GENOMIC DNA]</scope>
    <source>
        <strain evidence="9">A8</strain>
    </source>
</reference>
<evidence type="ECO:0000256" key="1">
    <source>
        <dbReference type="ARBA" id="ARBA00004651"/>
    </source>
</evidence>
<feature type="transmembrane region" description="Helical" evidence="8">
    <location>
        <begin position="240"/>
        <end position="259"/>
    </location>
</feature>
<keyword evidence="7 8" id="KW-0472">Membrane</keyword>
<evidence type="ECO:0000256" key="7">
    <source>
        <dbReference type="ARBA" id="ARBA00023136"/>
    </source>
</evidence>
<dbReference type="GO" id="GO:0005886">
    <property type="term" value="C:plasma membrane"/>
    <property type="evidence" value="ECO:0007669"/>
    <property type="project" value="UniProtKB-SubCell"/>
</dbReference>
<comment type="similarity">
    <text evidence="2">Belongs to the auxin efflux carrier (TC 2.A.69) family.</text>
</comment>
<evidence type="ECO:0000256" key="8">
    <source>
        <dbReference type="SAM" id="Phobius"/>
    </source>
</evidence>
<keyword evidence="3" id="KW-0813">Transport</keyword>
<dbReference type="Gene3D" id="1.20.1530.20">
    <property type="match status" value="1"/>
</dbReference>
<evidence type="ECO:0000256" key="2">
    <source>
        <dbReference type="ARBA" id="ARBA00010145"/>
    </source>
</evidence>
<dbReference type="InterPro" id="IPR038770">
    <property type="entry name" value="Na+/solute_symporter_sf"/>
</dbReference>
<feature type="transmembrane region" description="Helical" evidence="8">
    <location>
        <begin position="100"/>
        <end position="117"/>
    </location>
</feature>
<feature type="transmembrane region" description="Helical" evidence="8">
    <location>
        <begin position="66"/>
        <end position="88"/>
    </location>
</feature>
<proteinExistence type="inferred from homology"/>
<evidence type="ECO:0000256" key="3">
    <source>
        <dbReference type="ARBA" id="ARBA00022448"/>
    </source>
</evidence>
<keyword evidence="6 8" id="KW-1133">Transmembrane helix</keyword>
<feature type="transmembrane region" description="Helical" evidence="8">
    <location>
        <begin position="214"/>
        <end position="234"/>
    </location>
</feature>
<gene>
    <name evidence="9" type="ORF">BWK73_13470</name>
</gene>
<organism evidence="9 10">
    <name type="scientific">Thiothrix lacustris</name>
    <dbReference type="NCBI Taxonomy" id="525917"/>
    <lineage>
        <taxon>Bacteria</taxon>
        <taxon>Pseudomonadati</taxon>
        <taxon>Pseudomonadota</taxon>
        <taxon>Gammaproteobacteria</taxon>
        <taxon>Thiotrichales</taxon>
        <taxon>Thiotrichaceae</taxon>
        <taxon>Thiothrix</taxon>
    </lineage>
</organism>
<sequence>MLDTALRIFSIIFPVFACTGLGAAYGYRYRPDMSVVNRLNMEFFAPFLVFWALVNQPFDFPAYRDLAIGGVVAVLGAGLLLLPIARLLKLNLKTFLPPMMFNNSGNMGIPLVLFAFGEGALQAAVVLFIIEMVLHFSVGFYILDHRTRPLQLLKMPMIQATLLGLLFSGLQINLPDALANTVKLLGQVSIPLLLFSLGVRLLDVNFRDWKLGAFGAIAGPAASIACALLVSPLLNLDQTQYAQLIIFAALPPAVLNVLVAEQYQQEPQRVASIVLLGNLASLIIMPVVLWFALG</sequence>
<feature type="transmembrane region" description="Helical" evidence="8">
    <location>
        <begin position="155"/>
        <end position="172"/>
    </location>
</feature>
<protein>
    <submittedName>
        <fullName evidence="9">Transporter</fullName>
    </submittedName>
</protein>
<evidence type="ECO:0000256" key="4">
    <source>
        <dbReference type="ARBA" id="ARBA00022475"/>
    </source>
</evidence>
<dbReference type="Pfam" id="PF03547">
    <property type="entry name" value="Mem_trans"/>
    <property type="match status" value="1"/>
</dbReference>
<dbReference type="Proteomes" id="UP000192491">
    <property type="component" value="Unassembled WGS sequence"/>
</dbReference>
<feature type="transmembrane region" description="Helical" evidence="8">
    <location>
        <begin position="271"/>
        <end position="293"/>
    </location>
</feature>
<dbReference type="EMBL" id="MTEJ01000054">
    <property type="protein sequence ID" value="OQX13024.1"/>
    <property type="molecule type" value="Genomic_DNA"/>
</dbReference>
<dbReference type="InterPro" id="IPR004776">
    <property type="entry name" value="Mem_transp_PIN-like"/>
</dbReference>
<evidence type="ECO:0000256" key="5">
    <source>
        <dbReference type="ARBA" id="ARBA00022692"/>
    </source>
</evidence>
<dbReference type="GO" id="GO:0055085">
    <property type="term" value="P:transmembrane transport"/>
    <property type="evidence" value="ECO:0007669"/>
    <property type="project" value="InterPro"/>
</dbReference>